<organism evidence="6 7">
    <name type="scientific">Malus baccata</name>
    <name type="common">Siberian crab apple</name>
    <name type="synonym">Pyrus baccata</name>
    <dbReference type="NCBI Taxonomy" id="106549"/>
    <lineage>
        <taxon>Eukaryota</taxon>
        <taxon>Viridiplantae</taxon>
        <taxon>Streptophyta</taxon>
        <taxon>Embryophyta</taxon>
        <taxon>Tracheophyta</taxon>
        <taxon>Spermatophyta</taxon>
        <taxon>Magnoliopsida</taxon>
        <taxon>eudicotyledons</taxon>
        <taxon>Gunneridae</taxon>
        <taxon>Pentapetalae</taxon>
        <taxon>rosids</taxon>
        <taxon>fabids</taxon>
        <taxon>Rosales</taxon>
        <taxon>Rosaceae</taxon>
        <taxon>Amygdaloideae</taxon>
        <taxon>Maleae</taxon>
        <taxon>Malus</taxon>
    </lineage>
</organism>
<evidence type="ECO:0000256" key="4">
    <source>
        <dbReference type="SAM" id="Coils"/>
    </source>
</evidence>
<comment type="caution">
    <text evidence="6">The sequence shown here is derived from an EMBL/GenBank/DDBJ whole genome shotgun (WGS) entry which is preliminary data.</text>
</comment>
<dbReference type="InterPro" id="IPR041118">
    <property type="entry name" value="Rx_N"/>
</dbReference>
<dbReference type="GO" id="GO:0006952">
    <property type="term" value="P:defense response"/>
    <property type="evidence" value="ECO:0007669"/>
    <property type="project" value="UniProtKB-KW"/>
</dbReference>
<keyword evidence="1" id="KW-0677">Repeat</keyword>
<keyword evidence="7" id="KW-1185">Reference proteome</keyword>
<reference evidence="6 7" key="1">
    <citation type="journal article" date="2019" name="G3 (Bethesda)">
        <title>Sequencing of a Wild Apple (Malus baccata) Genome Unravels the Differences Between Cultivated and Wild Apple Species Regarding Disease Resistance and Cold Tolerance.</title>
        <authorList>
            <person name="Chen X."/>
        </authorList>
    </citation>
    <scope>NUCLEOTIDE SEQUENCE [LARGE SCALE GENOMIC DNA]</scope>
    <source>
        <strain evidence="7">cv. Shandingzi</strain>
        <tissue evidence="6">Leaves</tissue>
    </source>
</reference>
<keyword evidence="3" id="KW-0611">Plant defense</keyword>
<dbReference type="Gene3D" id="1.20.5.4130">
    <property type="match status" value="1"/>
</dbReference>
<dbReference type="Pfam" id="PF18052">
    <property type="entry name" value="Rx_N"/>
    <property type="match status" value="1"/>
</dbReference>
<sequence>MALVGEALHSGSIQVLCNKIASGEFMDFFRARRLNHLLVDRLKVTLMTLHAVLNDAEEKQIVNPAVGMWLDELKHTVFDAEDLVDEIDAEALRCKVNDQTKKTQVWNIISTSLNPFNYKGLNGRIEDLFKKLTLLAKQKDILGLRGGVGPWGRVSQRPPTTSVIEDRFCTYGRDGNKEKLKTLLLLSDNGSSCNFSVVRIVGMGGLVRQLLRNSFTMTNKLKRISILVFGFVFPNSIRL</sequence>
<evidence type="ECO:0000256" key="3">
    <source>
        <dbReference type="ARBA" id="ARBA00022821"/>
    </source>
</evidence>
<dbReference type="STRING" id="106549.A0A540MTH7"/>
<gene>
    <name evidence="6" type="ORF">C1H46_012380</name>
</gene>
<keyword evidence="2" id="KW-0547">Nucleotide-binding</keyword>
<protein>
    <recommendedName>
        <fullName evidence="5">Disease resistance N-terminal domain-containing protein</fullName>
    </recommendedName>
</protein>
<keyword evidence="4" id="KW-0175">Coiled coil</keyword>
<proteinExistence type="predicted"/>
<feature type="coiled-coil region" evidence="4">
    <location>
        <begin position="39"/>
        <end position="90"/>
    </location>
</feature>
<dbReference type="AlphaFoldDB" id="A0A540MTH7"/>
<accession>A0A540MTH7</accession>
<evidence type="ECO:0000256" key="1">
    <source>
        <dbReference type="ARBA" id="ARBA00022737"/>
    </source>
</evidence>
<dbReference type="EMBL" id="VIEB01000184">
    <property type="protein sequence ID" value="TQE02061.1"/>
    <property type="molecule type" value="Genomic_DNA"/>
</dbReference>
<evidence type="ECO:0000313" key="6">
    <source>
        <dbReference type="EMBL" id="TQE02061.1"/>
    </source>
</evidence>
<name>A0A540MTH7_MALBA</name>
<feature type="domain" description="Disease resistance N-terminal" evidence="5">
    <location>
        <begin position="38"/>
        <end position="102"/>
    </location>
</feature>
<dbReference type="GO" id="GO:0000166">
    <property type="term" value="F:nucleotide binding"/>
    <property type="evidence" value="ECO:0007669"/>
    <property type="project" value="UniProtKB-KW"/>
</dbReference>
<evidence type="ECO:0000256" key="2">
    <source>
        <dbReference type="ARBA" id="ARBA00022741"/>
    </source>
</evidence>
<evidence type="ECO:0000259" key="5">
    <source>
        <dbReference type="Pfam" id="PF18052"/>
    </source>
</evidence>
<dbReference type="Proteomes" id="UP000315295">
    <property type="component" value="Unassembled WGS sequence"/>
</dbReference>
<evidence type="ECO:0000313" key="7">
    <source>
        <dbReference type="Proteomes" id="UP000315295"/>
    </source>
</evidence>